<keyword evidence="2" id="KW-1185">Reference proteome</keyword>
<name>A0A482XP72_LAOST</name>
<evidence type="ECO:0000313" key="1">
    <source>
        <dbReference type="EMBL" id="RZF47536.1"/>
    </source>
</evidence>
<reference evidence="1 2" key="1">
    <citation type="journal article" date="2017" name="Gigascience">
        <title>Genome sequence of the small brown planthopper, Laodelphax striatellus.</title>
        <authorList>
            <person name="Zhu J."/>
            <person name="Jiang F."/>
            <person name="Wang X."/>
            <person name="Yang P."/>
            <person name="Bao Y."/>
            <person name="Zhao W."/>
            <person name="Wang W."/>
            <person name="Lu H."/>
            <person name="Wang Q."/>
            <person name="Cui N."/>
            <person name="Li J."/>
            <person name="Chen X."/>
            <person name="Luo L."/>
            <person name="Yu J."/>
            <person name="Kang L."/>
            <person name="Cui F."/>
        </authorList>
    </citation>
    <scope>NUCLEOTIDE SEQUENCE [LARGE SCALE GENOMIC DNA]</scope>
    <source>
        <strain evidence="1">Lst14</strain>
    </source>
</reference>
<dbReference type="Proteomes" id="UP000291343">
    <property type="component" value="Unassembled WGS sequence"/>
</dbReference>
<organism evidence="1 2">
    <name type="scientific">Laodelphax striatellus</name>
    <name type="common">Small brown planthopper</name>
    <name type="synonym">Delphax striatella</name>
    <dbReference type="NCBI Taxonomy" id="195883"/>
    <lineage>
        <taxon>Eukaryota</taxon>
        <taxon>Metazoa</taxon>
        <taxon>Ecdysozoa</taxon>
        <taxon>Arthropoda</taxon>
        <taxon>Hexapoda</taxon>
        <taxon>Insecta</taxon>
        <taxon>Pterygota</taxon>
        <taxon>Neoptera</taxon>
        <taxon>Paraneoptera</taxon>
        <taxon>Hemiptera</taxon>
        <taxon>Auchenorrhyncha</taxon>
        <taxon>Fulgoroidea</taxon>
        <taxon>Delphacidae</taxon>
        <taxon>Criomorphinae</taxon>
        <taxon>Laodelphax</taxon>
    </lineage>
</organism>
<dbReference type="EMBL" id="QKKF02004048">
    <property type="protein sequence ID" value="RZF47536.1"/>
    <property type="molecule type" value="Genomic_DNA"/>
</dbReference>
<sequence length="127" mass="14405">MFVYRVFERGRVLVHKKRKVVLKQILEAHNNVTKPKRKQSKNVLCTVIKFASWPLPTVRSHTRTPKPKTTSLCPDSASPHKMLSVLNSVCAAEFIIDIHSLCLSLHSRSTGVRLLSSLSNKYRGLIE</sequence>
<dbReference type="SMR" id="A0A482XP72"/>
<proteinExistence type="predicted"/>
<evidence type="ECO:0000313" key="2">
    <source>
        <dbReference type="Proteomes" id="UP000291343"/>
    </source>
</evidence>
<dbReference type="AlphaFoldDB" id="A0A482XP72"/>
<comment type="caution">
    <text evidence="1">The sequence shown here is derived from an EMBL/GenBank/DDBJ whole genome shotgun (WGS) entry which is preliminary data.</text>
</comment>
<protein>
    <submittedName>
        <fullName evidence="1">Uncharacterized protein</fullName>
    </submittedName>
</protein>
<accession>A0A482XP72</accession>
<gene>
    <name evidence="1" type="ORF">LSTR_LSTR009072</name>
</gene>
<dbReference type="InParanoid" id="A0A482XP72"/>